<dbReference type="AlphaFoldDB" id="A0A4Y7R710"/>
<dbReference type="Pfam" id="PF00563">
    <property type="entry name" value="EAL"/>
    <property type="match status" value="1"/>
</dbReference>
<evidence type="ECO:0000313" key="2">
    <source>
        <dbReference type="EMBL" id="TEB04738.1"/>
    </source>
</evidence>
<dbReference type="SMART" id="SM00052">
    <property type="entry name" value="EAL"/>
    <property type="match status" value="1"/>
</dbReference>
<evidence type="ECO:0000313" key="3">
    <source>
        <dbReference type="Proteomes" id="UP000298324"/>
    </source>
</evidence>
<dbReference type="PROSITE" id="PS50883">
    <property type="entry name" value="EAL"/>
    <property type="match status" value="1"/>
</dbReference>
<gene>
    <name evidence="2" type="primary">yjcC_2</name>
    <name evidence="2" type="ORF">Psch_03500</name>
</gene>
<keyword evidence="3" id="KW-1185">Reference proteome</keyword>
<dbReference type="EMBL" id="QFGA01000003">
    <property type="protein sequence ID" value="TEB04738.1"/>
    <property type="molecule type" value="Genomic_DNA"/>
</dbReference>
<dbReference type="InterPro" id="IPR035919">
    <property type="entry name" value="EAL_sf"/>
</dbReference>
<dbReference type="PANTHER" id="PTHR33121:SF76">
    <property type="entry name" value="SIGNALING PROTEIN"/>
    <property type="match status" value="1"/>
</dbReference>
<dbReference type="GO" id="GO:0071111">
    <property type="term" value="F:cyclic-guanylate-specific phosphodiesterase activity"/>
    <property type="evidence" value="ECO:0007669"/>
    <property type="project" value="InterPro"/>
</dbReference>
<reference evidence="2 3" key="1">
    <citation type="journal article" date="2018" name="Environ. Microbiol.">
        <title>Novel energy conservation strategies and behaviour of Pelotomaculum schinkii driving syntrophic propionate catabolism.</title>
        <authorList>
            <person name="Hidalgo-Ahumada C.A.P."/>
            <person name="Nobu M.K."/>
            <person name="Narihiro T."/>
            <person name="Tamaki H."/>
            <person name="Liu W.T."/>
            <person name="Kamagata Y."/>
            <person name="Stams A.J.M."/>
            <person name="Imachi H."/>
            <person name="Sousa D.Z."/>
        </authorList>
    </citation>
    <scope>NUCLEOTIDE SEQUENCE [LARGE SCALE GENOMIC DNA]</scope>
    <source>
        <strain evidence="2 3">HH</strain>
    </source>
</reference>
<dbReference type="Gene3D" id="3.20.20.450">
    <property type="entry name" value="EAL domain"/>
    <property type="match status" value="1"/>
</dbReference>
<organism evidence="2 3">
    <name type="scientific">Pelotomaculum schinkii</name>
    <dbReference type="NCBI Taxonomy" id="78350"/>
    <lineage>
        <taxon>Bacteria</taxon>
        <taxon>Bacillati</taxon>
        <taxon>Bacillota</taxon>
        <taxon>Clostridia</taxon>
        <taxon>Eubacteriales</taxon>
        <taxon>Desulfotomaculaceae</taxon>
        <taxon>Pelotomaculum</taxon>
    </lineage>
</organism>
<dbReference type="RefSeq" id="WP_190259069.1">
    <property type="nucleotide sequence ID" value="NZ_QFGA01000003.1"/>
</dbReference>
<accession>A0A4Y7R710</accession>
<dbReference type="InterPro" id="IPR050706">
    <property type="entry name" value="Cyclic-di-GMP_PDE-like"/>
</dbReference>
<protein>
    <submittedName>
        <fullName evidence="2">Putative membrane protein YjcC</fullName>
    </submittedName>
</protein>
<dbReference type="SUPFAM" id="SSF141868">
    <property type="entry name" value="EAL domain-like"/>
    <property type="match status" value="1"/>
</dbReference>
<dbReference type="CDD" id="cd01948">
    <property type="entry name" value="EAL"/>
    <property type="match status" value="1"/>
</dbReference>
<comment type="caution">
    <text evidence="2">The sequence shown here is derived from an EMBL/GenBank/DDBJ whole genome shotgun (WGS) entry which is preliminary data.</text>
</comment>
<proteinExistence type="predicted"/>
<name>A0A4Y7R710_9FIRM</name>
<dbReference type="Proteomes" id="UP000298324">
    <property type="component" value="Unassembled WGS sequence"/>
</dbReference>
<dbReference type="PANTHER" id="PTHR33121">
    <property type="entry name" value="CYCLIC DI-GMP PHOSPHODIESTERASE PDEF"/>
    <property type="match status" value="1"/>
</dbReference>
<feature type="domain" description="EAL" evidence="1">
    <location>
        <begin position="1"/>
        <end position="247"/>
    </location>
</feature>
<sequence>MDFTEEINRIIEKKEILTFFQPIIHLRTGNVAGFEALSRGPVGSLHSPNNLFTTAYRCHRQQEVELVCLELAVKHSKRLPPGQVFFNLSPSTILSSSNTVLNIIDPLNDRAVIELTEIKVKNRDVGTLVAILSSFRACGIKIALDDVGKGERDFWSISEFPSDFLKINQNSIHRLARYKNGTAHRYRLMIEKLLELGKLLGAQVIAEGVETNGHCQIVKDLGIELAQGFFFSKAMPVEHWIEEEGQK</sequence>
<evidence type="ECO:0000259" key="1">
    <source>
        <dbReference type="PROSITE" id="PS50883"/>
    </source>
</evidence>
<dbReference type="InterPro" id="IPR001633">
    <property type="entry name" value="EAL_dom"/>
</dbReference>